<evidence type="ECO:0000313" key="3">
    <source>
        <dbReference type="EMBL" id="NMH27701.1"/>
    </source>
</evidence>
<feature type="transmembrane region" description="Helical" evidence="1">
    <location>
        <begin position="28"/>
        <end position="50"/>
    </location>
</feature>
<keyword evidence="1" id="KW-0812">Transmembrane</keyword>
<feature type="domain" description="NodB homology" evidence="2">
    <location>
        <begin position="67"/>
        <end position="244"/>
    </location>
</feature>
<dbReference type="CDD" id="cd10917">
    <property type="entry name" value="CE4_NodB_like_6s_7s"/>
    <property type="match status" value="1"/>
</dbReference>
<protein>
    <submittedName>
        <fullName evidence="3">Polysaccharide deacetylase family protein</fullName>
    </submittedName>
</protein>
<dbReference type="InterPro" id="IPR050248">
    <property type="entry name" value="Polysacc_deacetylase_ArnD"/>
</dbReference>
<reference evidence="3" key="1">
    <citation type="submission" date="2020-02" db="EMBL/GenBank/DDBJ databases">
        <title>Flavobacterium sp. genome.</title>
        <authorList>
            <person name="Jung H.S."/>
            <person name="Baek J.H."/>
            <person name="Jeon C.O."/>
        </authorList>
    </citation>
    <scope>NUCLEOTIDE SEQUENCE</scope>
    <source>
        <strain evidence="3">SE-s28</strain>
    </source>
</reference>
<dbReference type="InterPro" id="IPR002509">
    <property type="entry name" value="NODB_dom"/>
</dbReference>
<dbReference type="AlphaFoldDB" id="A0A972JG03"/>
<dbReference type="SUPFAM" id="SSF88713">
    <property type="entry name" value="Glycoside hydrolase/deacetylase"/>
    <property type="match status" value="1"/>
</dbReference>
<comment type="caution">
    <text evidence="3">The sequence shown here is derived from an EMBL/GenBank/DDBJ whole genome shotgun (WGS) entry which is preliminary data.</text>
</comment>
<dbReference type="GO" id="GO:0005975">
    <property type="term" value="P:carbohydrate metabolic process"/>
    <property type="evidence" value="ECO:0007669"/>
    <property type="project" value="InterPro"/>
</dbReference>
<keyword evidence="4" id="KW-1185">Reference proteome</keyword>
<keyword evidence="1" id="KW-1133">Transmembrane helix</keyword>
<keyword evidence="1" id="KW-0472">Membrane</keyword>
<evidence type="ECO:0000256" key="1">
    <source>
        <dbReference type="SAM" id="Phobius"/>
    </source>
</evidence>
<dbReference type="PROSITE" id="PS51677">
    <property type="entry name" value="NODB"/>
    <property type="match status" value="1"/>
</dbReference>
<dbReference type="PANTHER" id="PTHR10587">
    <property type="entry name" value="GLYCOSYL TRANSFERASE-RELATED"/>
    <property type="match status" value="1"/>
</dbReference>
<dbReference type="GO" id="GO:0016810">
    <property type="term" value="F:hydrolase activity, acting on carbon-nitrogen (but not peptide) bonds"/>
    <property type="evidence" value="ECO:0007669"/>
    <property type="project" value="InterPro"/>
</dbReference>
<evidence type="ECO:0000259" key="2">
    <source>
        <dbReference type="PROSITE" id="PS51677"/>
    </source>
</evidence>
<organism evidence="3 4">
    <name type="scientific">Flavobacterium silvaticum</name>
    <dbReference type="NCBI Taxonomy" id="1852020"/>
    <lineage>
        <taxon>Bacteria</taxon>
        <taxon>Pseudomonadati</taxon>
        <taxon>Bacteroidota</taxon>
        <taxon>Flavobacteriia</taxon>
        <taxon>Flavobacteriales</taxon>
        <taxon>Flavobacteriaceae</taxon>
        <taxon>Flavobacterium</taxon>
    </lineage>
</organism>
<dbReference type="EMBL" id="JAAMPU010000102">
    <property type="protein sequence ID" value="NMH27701.1"/>
    <property type="molecule type" value="Genomic_DNA"/>
</dbReference>
<sequence length="256" mass="28795">MKHLLVNIVFCTLLIAMGIYASNFGLHLGWFLLAGIIWFSIILIGSSYIWSQYHVKAYLGNPSEKENKISLTFDDGPSEFTPKVLDLLYEFNVKATFFCIGKNVDSHPEIANRIVSEGHLIGNHSYSHSKTFDFLGTDAVESELNQTDASIEKATSKKVRFFRPPYGITTPKIARALKRTKHDVIGWNIRSNDGISSDGKNILKRIETRLKPGGIILMHDTSAVSVSVLEQLLLTLRHRNFTVVPVTELLKLEAYE</sequence>
<dbReference type="RefSeq" id="WP_169526703.1">
    <property type="nucleotide sequence ID" value="NZ_JAAMPU010000102.1"/>
</dbReference>
<dbReference type="Proteomes" id="UP000712080">
    <property type="component" value="Unassembled WGS sequence"/>
</dbReference>
<dbReference type="InterPro" id="IPR011330">
    <property type="entry name" value="Glyco_hydro/deAcase_b/a-brl"/>
</dbReference>
<accession>A0A972JG03</accession>
<name>A0A972JG03_9FLAO</name>
<evidence type="ECO:0000313" key="4">
    <source>
        <dbReference type="Proteomes" id="UP000712080"/>
    </source>
</evidence>
<proteinExistence type="predicted"/>
<gene>
    <name evidence="3" type="ORF">G6047_06630</name>
</gene>
<dbReference type="Gene3D" id="3.20.20.370">
    <property type="entry name" value="Glycoside hydrolase/deacetylase"/>
    <property type="match status" value="1"/>
</dbReference>
<dbReference type="Pfam" id="PF01522">
    <property type="entry name" value="Polysacc_deac_1"/>
    <property type="match status" value="1"/>
</dbReference>